<dbReference type="CDD" id="cd11297">
    <property type="entry name" value="PIN_LabA-like_N_1"/>
    <property type="match status" value="1"/>
</dbReference>
<dbReference type="Pfam" id="PF01936">
    <property type="entry name" value="NYN"/>
    <property type="match status" value="1"/>
</dbReference>
<evidence type="ECO:0000313" key="3">
    <source>
        <dbReference type="Proteomes" id="UP000831390"/>
    </source>
</evidence>
<feature type="domain" description="NYN" evidence="1">
    <location>
        <begin position="11"/>
        <end position="154"/>
    </location>
</feature>
<evidence type="ECO:0000259" key="1">
    <source>
        <dbReference type="Pfam" id="PF01936"/>
    </source>
</evidence>
<keyword evidence="3" id="KW-1185">Reference proteome</keyword>
<name>A0ABY4B4D5_9BACT</name>
<evidence type="ECO:0000313" key="2">
    <source>
        <dbReference type="EMBL" id="UOE33870.1"/>
    </source>
</evidence>
<dbReference type="Gene3D" id="3.40.50.1010">
    <property type="entry name" value="5'-nuclease"/>
    <property type="match status" value="1"/>
</dbReference>
<dbReference type="EMBL" id="CP094534">
    <property type="protein sequence ID" value="UOE33870.1"/>
    <property type="molecule type" value="Genomic_DNA"/>
</dbReference>
<reference evidence="2 3" key="1">
    <citation type="submission" date="2022-03" db="EMBL/GenBank/DDBJ databases">
        <title>Hymenobactersp. isolated from the air.</title>
        <authorList>
            <person name="Won M."/>
            <person name="Kwon S.-W."/>
        </authorList>
    </citation>
    <scope>NUCLEOTIDE SEQUENCE [LARGE SCALE GENOMIC DNA]</scope>
    <source>
        <strain evidence="2 3">KACC 22596</strain>
    </source>
</reference>
<proteinExistence type="predicted"/>
<dbReference type="PANTHER" id="PTHR35811">
    <property type="entry name" value="SLR1870 PROTEIN"/>
    <property type="match status" value="1"/>
</dbReference>
<gene>
    <name evidence="2" type="ORF">MTP16_22495</name>
</gene>
<accession>A0ABY4B4D5</accession>
<protein>
    <submittedName>
        <fullName evidence="2">NYN domain-containing protein</fullName>
    </submittedName>
</protein>
<dbReference type="PANTHER" id="PTHR35811:SF1">
    <property type="entry name" value="HTH OST-TYPE DOMAIN-CONTAINING PROTEIN"/>
    <property type="match status" value="1"/>
</dbReference>
<dbReference type="Proteomes" id="UP000831390">
    <property type="component" value="Chromosome"/>
</dbReference>
<dbReference type="InterPro" id="IPR021139">
    <property type="entry name" value="NYN"/>
</dbReference>
<organism evidence="2 3">
    <name type="scientific">Hymenobacter monticola</name>
    <dbReference type="NCBI Taxonomy" id="1705399"/>
    <lineage>
        <taxon>Bacteria</taxon>
        <taxon>Pseudomonadati</taxon>
        <taxon>Bacteroidota</taxon>
        <taxon>Cytophagia</taxon>
        <taxon>Cytophagales</taxon>
        <taxon>Hymenobacteraceae</taxon>
        <taxon>Hymenobacter</taxon>
    </lineage>
</organism>
<dbReference type="RefSeq" id="WP_243514289.1">
    <property type="nucleotide sequence ID" value="NZ_CP094534.1"/>
</dbReference>
<sequence>MLSKPTTSPYAAVFIDFENVYYFLKNHFHDPPDLNDYVLDIIRSLREELSRKGLDSLISYAYADFERLATAPQGALYLMGVSTRNVLGTDHKNAADMQLCIDALEVMYTRPDIGTFVLVAGDRDYIPVLQHLRRQARQVLVAGFRESVSGDLLQNIGSAQFLDARDLLGTERVEQLEKRRADRLRLQEESRRLREQGLAGVPSAAALAARAATPEALPRPMMPVPVPSAGAPRPVVPATARPAAPRFSEEVPDFAPVRPLAREIERRTLAFILSEFQKLEAKQQRRVPELWLGPFMRLLTDELPELPDYERRDLLNHLRDAGTLRIEKREGEPHPFSVIVVNYNHPDVQALHPGEEN</sequence>